<keyword evidence="2" id="KW-0238">DNA-binding</keyword>
<evidence type="ECO:0000313" key="9">
    <source>
        <dbReference type="Proteomes" id="UP000235371"/>
    </source>
</evidence>
<dbReference type="OrthoDB" id="5598268at2759"/>
<dbReference type="Proteomes" id="UP000235371">
    <property type="component" value="Unassembled WGS sequence"/>
</dbReference>
<dbReference type="PANTHER" id="PTHR13230">
    <property type="entry name" value="GENERAL TRANSCRIPTION FACTOR IIIC, POLYPEPTIDE 5"/>
    <property type="match status" value="1"/>
</dbReference>
<dbReference type="Pfam" id="PF17682">
    <property type="entry name" value="Tau95_N"/>
    <property type="match status" value="1"/>
</dbReference>
<evidence type="ECO:0000256" key="1">
    <source>
        <dbReference type="ARBA" id="ARBA00004123"/>
    </source>
</evidence>
<feature type="domain" description="Transcription factor IIIC subunit 5 HTH" evidence="6">
    <location>
        <begin position="298"/>
        <end position="449"/>
    </location>
</feature>
<dbReference type="RefSeq" id="XP_024734845.1">
    <property type="nucleotide sequence ID" value="XM_024887011.1"/>
</dbReference>
<keyword evidence="9" id="KW-1185">Reference proteome</keyword>
<dbReference type="InterPro" id="IPR042536">
    <property type="entry name" value="TFIIIC_tauA_Sfc1"/>
</dbReference>
<dbReference type="GO" id="GO:0005634">
    <property type="term" value="C:nucleus"/>
    <property type="evidence" value="ECO:0007669"/>
    <property type="project" value="UniProtKB-SubCell"/>
</dbReference>
<dbReference type="InterPro" id="IPR041499">
    <property type="entry name" value="Tfc1/Sfc1_N"/>
</dbReference>
<feature type="compositionally biased region" description="Acidic residues" evidence="5">
    <location>
        <begin position="199"/>
        <end position="209"/>
    </location>
</feature>
<feature type="compositionally biased region" description="Basic residues" evidence="5">
    <location>
        <begin position="7"/>
        <end position="17"/>
    </location>
</feature>
<proteinExistence type="predicted"/>
<accession>A0A2J6T4I4</accession>
<dbReference type="GO" id="GO:0000127">
    <property type="term" value="C:transcription factor TFIIIC complex"/>
    <property type="evidence" value="ECO:0007669"/>
    <property type="project" value="InterPro"/>
</dbReference>
<dbReference type="STRING" id="1095630.A0A2J6T4I4"/>
<evidence type="ECO:0000256" key="4">
    <source>
        <dbReference type="ARBA" id="ARBA00023242"/>
    </source>
</evidence>
<dbReference type="PANTHER" id="PTHR13230:SF5">
    <property type="entry name" value="GENERAL TRANSCRIPTION FACTOR 3C POLYPEPTIDE 5"/>
    <property type="match status" value="1"/>
</dbReference>
<dbReference type="Gene3D" id="3.30.200.160">
    <property type="entry name" value="TFIIIC, subcomplex tauA, subunit Sfc1, barrel domain"/>
    <property type="match status" value="1"/>
</dbReference>
<name>A0A2J6T4I4_9HELO</name>
<organism evidence="8 9">
    <name type="scientific">Hyaloscypha bicolor E</name>
    <dbReference type="NCBI Taxonomy" id="1095630"/>
    <lineage>
        <taxon>Eukaryota</taxon>
        <taxon>Fungi</taxon>
        <taxon>Dikarya</taxon>
        <taxon>Ascomycota</taxon>
        <taxon>Pezizomycotina</taxon>
        <taxon>Leotiomycetes</taxon>
        <taxon>Helotiales</taxon>
        <taxon>Hyaloscyphaceae</taxon>
        <taxon>Hyaloscypha</taxon>
        <taxon>Hyaloscypha bicolor</taxon>
    </lineage>
</organism>
<feature type="domain" description="Transcription factor IIIC subunit Tfc1/Sfc1 triple barrel" evidence="7">
    <location>
        <begin position="41"/>
        <end position="258"/>
    </location>
</feature>
<dbReference type="InterPro" id="IPR019136">
    <property type="entry name" value="TF_IIIC_su-5_HTH"/>
</dbReference>
<dbReference type="GO" id="GO:0006384">
    <property type="term" value="P:transcription initiation at RNA polymerase III promoter"/>
    <property type="evidence" value="ECO:0007669"/>
    <property type="project" value="InterPro"/>
</dbReference>
<dbReference type="GO" id="GO:0001003">
    <property type="term" value="F:RNA polymerase III type 2 promoter sequence-specific DNA binding"/>
    <property type="evidence" value="ECO:0007669"/>
    <property type="project" value="TreeGrafter"/>
</dbReference>
<dbReference type="AlphaFoldDB" id="A0A2J6T4I4"/>
<feature type="compositionally biased region" description="Pro residues" evidence="5">
    <location>
        <begin position="18"/>
        <end position="28"/>
    </location>
</feature>
<feature type="region of interest" description="Disordered" evidence="5">
    <location>
        <begin position="614"/>
        <end position="747"/>
    </location>
</feature>
<feature type="region of interest" description="Disordered" evidence="5">
    <location>
        <begin position="106"/>
        <end position="212"/>
    </location>
</feature>
<evidence type="ECO:0000259" key="7">
    <source>
        <dbReference type="Pfam" id="PF17682"/>
    </source>
</evidence>
<dbReference type="Pfam" id="PF09734">
    <property type="entry name" value="Tau95"/>
    <property type="match status" value="1"/>
</dbReference>
<evidence type="ECO:0000256" key="5">
    <source>
        <dbReference type="SAM" id="MobiDB-lite"/>
    </source>
</evidence>
<evidence type="ECO:0000259" key="6">
    <source>
        <dbReference type="Pfam" id="PF09734"/>
    </source>
</evidence>
<evidence type="ECO:0000256" key="2">
    <source>
        <dbReference type="ARBA" id="ARBA00023125"/>
    </source>
</evidence>
<dbReference type="InParanoid" id="A0A2J6T4I4"/>
<feature type="region of interest" description="Disordered" evidence="5">
    <location>
        <begin position="1"/>
        <end position="30"/>
    </location>
</feature>
<reference evidence="8 9" key="1">
    <citation type="submission" date="2016-04" db="EMBL/GenBank/DDBJ databases">
        <title>A degradative enzymes factory behind the ericoid mycorrhizal symbiosis.</title>
        <authorList>
            <consortium name="DOE Joint Genome Institute"/>
            <person name="Martino E."/>
            <person name="Morin E."/>
            <person name="Grelet G."/>
            <person name="Kuo A."/>
            <person name="Kohler A."/>
            <person name="Daghino S."/>
            <person name="Barry K."/>
            <person name="Choi C."/>
            <person name="Cichocki N."/>
            <person name="Clum A."/>
            <person name="Copeland A."/>
            <person name="Hainaut M."/>
            <person name="Haridas S."/>
            <person name="Labutti K."/>
            <person name="Lindquist E."/>
            <person name="Lipzen A."/>
            <person name="Khouja H.-R."/>
            <person name="Murat C."/>
            <person name="Ohm R."/>
            <person name="Olson A."/>
            <person name="Spatafora J."/>
            <person name="Veneault-Fourrey C."/>
            <person name="Henrissat B."/>
            <person name="Grigoriev I."/>
            <person name="Martin F."/>
            <person name="Perotto S."/>
        </authorList>
    </citation>
    <scope>NUCLEOTIDE SEQUENCE [LARGE SCALE GENOMIC DNA]</scope>
    <source>
        <strain evidence="8 9">E</strain>
    </source>
</reference>
<evidence type="ECO:0000313" key="8">
    <source>
        <dbReference type="EMBL" id="PMD57941.1"/>
    </source>
</evidence>
<gene>
    <name evidence="8" type="ORF">K444DRAFT_664835</name>
</gene>
<dbReference type="GO" id="GO:0001002">
    <property type="term" value="F:RNA polymerase III type 1 promoter sequence-specific DNA binding"/>
    <property type="evidence" value="ECO:0007669"/>
    <property type="project" value="TreeGrafter"/>
</dbReference>
<keyword evidence="3" id="KW-0804">Transcription</keyword>
<feature type="compositionally biased region" description="Pro residues" evidence="5">
    <location>
        <begin position="130"/>
        <end position="155"/>
    </location>
</feature>
<evidence type="ECO:0008006" key="10">
    <source>
        <dbReference type="Google" id="ProtNLM"/>
    </source>
</evidence>
<keyword evidence="4" id="KW-0539">Nucleus</keyword>
<sequence>MADRGPPPRKKQRRPLPARRPPPEPEPALAPEFEIGTREVVAVEHPAIIQNLDNGIKTFGDNQPFERIINCIDPEECIPLYLRFRDPTCPPILSQSTSTQNIVLKITVPKRTGRRRKKGSQDPFTSDGRPLPPIPSSSVSVPPPPKPPSPIPPGLPIAGDGVAGQSFPDGPGLPTVMDDVDGCSALDAHLHRRPMPPSGEEDATWEDDEPRAPELCSHSRMDTSLWRRLQDNIGKYTCEAVAEIKQTHRFRGLADFHQSTTHMPFFSKFRDTALTGNIEKMREFKFDTSRGPKPNEEIIMPTNITPYSLPFNWSWQQNPHISQETDPVTGKPILVNTSRLERLQVVYLPHYIENIPEGPSQEPPDDQDVLQIIENIKELYNARPIWTRRAIINKVNYAITEATLHLIRLALPYIGYRFRDGPFKDAIIQFGLDPRKDPKYRMYQTIYFQLAEREVRDPNAPWTGILKSTKTPKQTKRSNDKLSHFFDGRDVAVDGKIWQMCDVTDPLLAKLIKEAPISEIFDAKNDGWFCNGTFAKIRAIMKVKMIALHTGRVVKDEDFKKALEMPDIIPDREGGRVWIPVPDMRLSKEEMEKLRASGKDFTIMSGMLKQKRAYNGPLRHRRRLEDEAGPSNRRQKPISTGETDETRGPSTAETMDPRLLADQFSEARIADDTDVGMGDYGGYDDGEDEMEDSEADRSSDLGDDDSEMEAFGRSPEDEDDTREEGGGTSEADSVDMVEYHDSPSQLS</sequence>
<dbReference type="GeneID" id="36595087"/>
<dbReference type="InterPro" id="IPR040454">
    <property type="entry name" value="TF_IIIC_Tfc1/Sfc1"/>
</dbReference>
<comment type="subcellular location">
    <subcellularLocation>
        <location evidence="1">Nucleus</location>
    </subcellularLocation>
</comment>
<feature type="compositionally biased region" description="Acidic residues" evidence="5">
    <location>
        <begin position="682"/>
        <end position="694"/>
    </location>
</feature>
<dbReference type="EMBL" id="KZ613838">
    <property type="protein sequence ID" value="PMD57941.1"/>
    <property type="molecule type" value="Genomic_DNA"/>
</dbReference>
<protein>
    <recommendedName>
        <fullName evidence="10">Transcription factor IIIC subunit 5 HTH domain-containing protein</fullName>
    </recommendedName>
</protein>
<evidence type="ECO:0000256" key="3">
    <source>
        <dbReference type="ARBA" id="ARBA00023163"/>
    </source>
</evidence>